<name>A0AAD7J6M6_9AGAR</name>
<accession>A0AAD7J6M6</accession>
<protein>
    <submittedName>
        <fullName evidence="2">Uncharacterized protein</fullName>
    </submittedName>
</protein>
<keyword evidence="1" id="KW-0472">Membrane</keyword>
<feature type="transmembrane region" description="Helical" evidence="1">
    <location>
        <begin position="163"/>
        <end position="185"/>
    </location>
</feature>
<dbReference type="Proteomes" id="UP001215598">
    <property type="component" value="Unassembled WGS sequence"/>
</dbReference>
<reference evidence="2" key="1">
    <citation type="submission" date="2023-03" db="EMBL/GenBank/DDBJ databases">
        <title>Massive genome expansion in bonnet fungi (Mycena s.s.) driven by repeated elements and novel gene families across ecological guilds.</title>
        <authorList>
            <consortium name="Lawrence Berkeley National Laboratory"/>
            <person name="Harder C.B."/>
            <person name="Miyauchi S."/>
            <person name="Viragh M."/>
            <person name="Kuo A."/>
            <person name="Thoen E."/>
            <person name="Andreopoulos B."/>
            <person name="Lu D."/>
            <person name="Skrede I."/>
            <person name="Drula E."/>
            <person name="Henrissat B."/>
            <person name="Morin E."/>
            <person name="Kohler A."/>
            <person name="Barry K."/>
            <person name="LaButti K."/>
            <person name="Morin E."/>
            <person name="Salamov A."/>
            <person name="Lipzen A."/>
            <person name="Mereny Z."/>
            <person name="Hegedus B."/>
            <person name="Baldrian P."/>
            <person name="Stursova M."/>
            <person name="Weitz H."/>
            <person name="Taylor A."/>
            <person name="Grigoriev I.V."/>
            <person name="Nagy L.G."/>
            <person name="Martin F."/>
            <person name="Kauserud H."/>
        </authorList>
    </citation>
    <scope>NUCLEOTIDE SEQUENCE</scope>
    <source>
        <strain evidence="2">CBHHK182m</strain>
    </source>
</reference>
<evidence type="ECO:0000256" key="1">
    <source>
        <dbReference type="SAM" id="Phobius"/>
    </source>
</evidence>
<evidence type="ECO:0000313" key="3">
    <source>
        <dbReference type="Proteomes" id="UP001215598"/>
    </source>
</evidence>
<keyword evidence="1" id="KW-0812">Transmembrane</keyword>
<feature type="transmembrane region" description="Helical" evidence="1">
    <location>
        <begin position="53"/>
        <end position="69"/>
    </location>
</feature>
<keyword evidence="1" id="KW-1133">Transmembrane helix</keyword>
<comment type="caution">
    <text evidence="2">The sequence shown here is derived from an EMBL/GenBank/DDBJ whole genome shotgun (WGS) entry which is preliminary data.</text>
</comment>
<evidence type="ECO:0000313" key="2">
    <source>
        <dbReference type="EMBL" id="KAJ7758255.1"/>
    </source>
</evidence>
<feature type="transmembrane region" description="Helical" evidence="1">
    <location>
        <begin position="12"/>
        <end position="33"/>
    </location>
</feature>
<keyword evidence="3" id="KW-1185">Reference proteome</keyword>
<sequence>MRAIILFMRAIIINAIFFFFLLVIPFAPALLILYPNPYTAALACVSDKLMQGYASAASYFAVRAAYTLASRAYKRLTNAPTPSPAPTVTPSDLEAGTLRDDEIVLELEAATASSPISPPPTISTVGLILLLVPCAWLVGYQFWWRGIVSAEKPVLGNLGAALLYLLGGWAVVFVFWLVTMLVVWVQKRRSIATPSALVKMDTLPEEEARAGANKEVAEQT</sequence>
<dbReference type="AlphaFoldDB" id="A0AAD7J6M6"/>
<gene>
    <name evidence="2" type="ORF">B0H16DRAFT_649316</name>
</gene>
<proteinExistence type="predicted"/>
<dbReference type="EMBL" id="JARKIB010000042">
    <property type="protein sequence ID" value="KAJ7758255.1"/>
    <property type="molecule type" value="Genomic_DNA"/>
</dbReference>
<organism evidence="2 3">
    <name type="scientific">Mycena metata</name>
    <dbReference type="NCBI Taxonomy" id="1033252"/>
    <lineage>
        <taxon>Eukaryota</taxon>
        <taxon>Fungi</taxon>
        <taxon>Dikarya</taxon>
        <taxon>Basidiomycota</taxon>
        <taxon>Agaricomycotina</taxon>
        <taxon>Agaricomycetes</taxon>
        <taxon>Agaricomycetidae</taxon>
        <taxon>Agaricales</taxon>
        <taxon>Marasmiineae</taxon>
        <taxon>Mycenaceae</taxon>
        <taxon>Mycena</taxon>
    </lineage>
</organism>
<feature type="transmembrane region" description="Helical" evidence="1">
    <location>
        <begin position="122"/>
        <end position="143"/>
    </location>
</feature>